<accession>D7FUT1</accession>
<dbReference type="STRING" id="2880.D7FUT1"/>
<dbReference type="AlphaFoldDB" id="D7FUT1"/>
<dbReference type="GO" id="GO:0032259">
    <property type="term" value="P:methylation"/>
    <property type="evidence" value="ECO:0007669"/>
    <property type="project" value="UniProtKB-KW"/>
</dbReference>
<dbReference type="Proteomes" id="UP000002630">
    <property type="component" value="Linkage Group LG16"/>
</dbReference>
<organism evidence="1 2">
    <name type="scientific">Ectocarpus siliculosus</name>
    <name type="common">Brown alga</name>
    <name type="synonym">Conferva siliculosa</name>
    <dbReference type="NCBI Taxonomy" id="2880"/>
    <lineage>
        <taxon>Eukaryota</taxon>
        <taxon>Sar</taxon>
        <taxon>Stramenopiles</taxon>
        <taxon>Ochrophyta</taxon>
        <taxon>PX clade</taxon>
        <taxon>Phaeophyceae</taxon>
        <taxon>Ectocarpales</taxon>
        <taxon>Ectocarpaceae</taxon>
        <taxon>Ectocarpus</taxon>
    </lineage>
</organism>
<dbReference type="Gene3D" id="3.20.20.330">
    <property type="entry name" value="Homocysteine-binding-like domain"/>
    <property type="match status" value="1"/>
</dbReference>
<dbReference type="EMBL" id="FN648463">
    <property type="protein sequence ID" value="CBJ31737.1"/>
    <property type="molecule type" value="Genomic_DNA"/>
</dbReference>
<dbReference type="InParanoid" id="D7FUT1"/>
<dbReference type="OrthoDB" id="261426at2759"/>
<keyword evidence="1" id="KW-0489">Methyltransferase</keyword>
<dbReference type="GO" id="GO:0008705">
    <property type="term" value="F:methionine synthase activity"/>
    <property type="evidence" value="ECO:0007669"/>
    <property type="project" value="UniProtKB-EC"/>
</dbReference>
<name>D7FUT1_ECTSI</name>
<evidence type="ECO:0000313" key="1">
    <source>
        <dbReference type="EMBL" id="CBJ31737.1"/>
    </source>
</evidence>
<dbReference type="EMBL" id="FN649741">
    <property type="protein sequence ID" value="CBJ31737.1"/>
    <property type="molecule type" value="Genomic_DNA"/>
</dbReference>
<proteinExistence type="predicted"/>
<keyword evidence="2" id="KW-1185">Reference proteome</keyword>
<dbReference type="SUPFAM" id="SSF82282">
    <property type="entry name" value="Homocysteine S-methyltransferase"/>
    <property type="match status" value="1"/>
</dbReference>
<evidence type="ECO:0000313" key="2">
    <source>
        <dbReference type="Proteomes" id="UP000002630"/>
    </source>
</evidence>
<sequence length="82" mass="9637">MVLRPFVDEPKGEVANYPYFERGKDSTMAYLYRLFQERIVMFDGAMGTMIQKYKLGEEDYRGERFKASAACRCSRLQHLLGR</sequence>
<reference evidence="1 2" key="1">
    <citation type="journal article" date="2010" name="Nature">
        <title>The Ectocarpus genome and the independent evolution of multicellularity in brown algae.</title>
        <authorList>
            <person name="Cock J.M."/>
            <person name="Sterck L."/>
            <person name="Rouze P."/>
            <person name="Scornet D."/>
            <person name="Allen A.E."/>
            <person name="Amoutzias G."/>
            <person name="Anthouard V."/>
            <person name="Artiguenave F."/>
            <person name="Aury J.M."/>
            <person name="Badger J.H."/>
            <person name="Beszteri B."/>
            <person name="Billiau K."/>
            <person name="Bonnet E."/>
            <person name="Bothwell J.H."/>
            <person name="Bowler C."/>
            <person name="Boyen C."/>
            <person name="Brownlee C."/>
            <person name="Carrano C.J."/>
            <person name="Charrier B."/>
            <person name="Cho G.Y."/>
            <person name="Coelho S.M."/>
            <person name="Collen J."/>
            <person name="Corre E."/>
            <person name="Da Silva C."/>
            <person name="Delage L."/>
            <person name="Delaroque N."/>
            <person name="Dittami S.M."/>
            <person name="Doulbeau S."/>
            <person name="Elias M."/>
            <person name="Farnham G."/>
            <person name="Gachon C.M."/>
            <person name="Gschloessl B."/>
            <person name="Heesch S."/>
            <person name="Jabbari K."/>
            <person name="Jubin C."/>
            <person name="Kawai H."/>
            <person name="Kimura K."/>
            <person name="Kloareg B."/>
            <person name="Kupper F.C."/>
            <person name="Lang D."/>
            <person name="Le Bail A."/>
            <person name="Leblanc C."/>
            <person name="Lerouge P."/>
            <person name="Lohr M."/>
            <person name="Lopez P.J."/>
            <person name="Martens C."/>
            <person name="Maumus F."/>
            <person name="Michel G."/>
            <person name="Miranda-Saavedra D."/>
            <person name="Morales J."/>
            <person name="Moreau H."/>
            <person name="Motomura T."/>
            <person name="Nagasato C."/>
            <person name="Napoli C.A."/>
            <person name="Nelson D.R."/>
            <person name="Nyvall-Collen P."/>
            <person name="Peters A.F."/>
            <person name="Pommier C."/>
            <person name="Potin P."/>
            <person name="Poulain J."/>
            <person name="Quesneville H."/>
            <person name="Read B."/>
            <person name="Rensing S.A."/>
            <person name="Ritter A."/>
            <person name="Rousvoal S."/>
            <person name="Samanta M."/>
            <person name="Samson G."/>
            <person name="Schroeder D.C."/>
            <person name="Segurens B."/>
            <person name="Strittmatter M."/>
            <person name="Tonon T."/>
            <person name="Tregear J.W."/>
            <person name="Valentin K."/>
            <person name="von Dassow P."/>
            <person name="Yamagishi T."/>
            <person name="Van de Peer Y."/>
            <person name="Wincker P."/>
        </authorList>
    </citation>
    <scope>NUCLEOTIDE SEQUENCE [LARGE SCALE GENOMIC DNA]</scope>
    <source>
        <strain evidence="2">Ec32 / CCAP1310/4</strain>
    </source>
</reference>
<protein>
    <submittedName>
        <fullName evidence="1">Methionine synthase</fullName>
        <ecNumber evidence="1">2.1.1.13</ecNumber>
    </submittedName>
</protein>
<dbReference type="EC" id="2.1.1.13" evidence="1"/>
<keyword evidence="1" id="KW-0808">Transferase</keyword>
<dbReference type="InterPro" id="IPR036589">
    <property type="entry name" value="HCY_dom_sf"/>
</dbReference>
<gene>
    <name evidence="1" type="primary">MTR</name>
    <name evidence="1" type="ORF">Esi_0279_0007</name>
</gene>